<dbReference type="EMBL" id="CAJZBQ010000012">
    <property type="protein sequence ID" value="CAG9314387.1"/>
    <property type="molecule type" value="Genomic_DNA"/>
</dbReference>
<proteinExistence type="predicted"/>
<protein>
    <submittedName>
        <fullName evidence="2">Uncharacterized protein</fullName>
    </submittedName>
</protein>
<dbReference type="AlphaFoldDB" id="A0AAU9IIX0"/>
<keyword evidence="1" id="KW-0732">Signal</keyword>
<evidence type="ECO:0000313" key="3">
    <source>
        <dbReference type="Proteomes" id="UP001162131"/>
    </source>
</evidence>
<accession>A0AAU9IIX0</accession>
<feature type="chain" id="PRO_5043325391" evidence="1">
    <location>
        <begin position="16"/>
        <end position="382"/>
    </location>
</feature>
<reference evidence="2" key="1">
    <citation type="submission" date="2021-09" db="EMBL/GenBank/DDBJ databases">
        <authorList>
            <consortium name="AG Swart"/>
            <person name="Singh M."/>
            <person name="Singh A."/>
            <person name="Seah K."/>
            <person name="Emmerich C."/>
        </authorList>
    </citation>
    <scope>NUCLEOTIDE SEQUENCE</scope>
    <source>
        <strain evidence="2">ATCC30299</strain>
    </source>
</reference>
<evidence type="ECO:0000313" key="2">
    <source>
        <dbReference type="EMBL" id="CAG9314387.1"/>
    </source>
</evidence>
<feature type="signal peptide" evidence="1">
    <location>
        <begin position="1"/>
        <end position="15"/>
    </location>
</feature>
<dbReference type="Proteomes" id="UP001162131">
    <property type="component" value="Unassembled WGS sequence"/>
</dbReference>
<evidence type="ECO:0000256" key="1">
    <source>
        <dbReference type="SAM" id="SignalP"/>
    </source>
</evidence>
<gene>
    <name evidence="2" type="ORF">BSTOLATCC_MIC11394</name>
</gene>
<comment type="caution">
    <text evidence="2">The sequence shown here is derived from an EMBL/GenBank/DDBJ whole genome shotgun (WGS) entry which is preliminary data.</text>
</comment>
<name>A0AAU9IIX0_9CILI</name>
<keyword evidence="3" id="KW-1185">Reference proteome</keyword>
<sequence length="382" mass="42194">MKIVLFVFLISTVFAELKTDLISISMNCPLYSCKPEQVTFADQSVCLQIFGSSYYSRACESGSTCDTTNVMSGRASCIHETPKDPSPRYNGEVCIIDSDCMSDYCADHICKRSEEGDSCKSDTDCNAGQFCYTNTTSAEFFCVPVYKSGEAGCTNDNQCESTCGCRIMDKNNNDKNTCIPYFSLPDYEPLIGCPQYGLIKLICSSGYCWGNTTTSMCIPAPTTNGTVPLSCGDDSACISTSDEVTGASFSKVCNCGYNKDGQSYCNLFSGDAPYQSFLEVLKDWLSSEHVNKCNTDARFSYSCIESYWSEKKYHELKYWSTYTSLYPKVQNSDNCTLAVMFPEYYKLYDPNATPGGNDNDDIDDSSAVEIGLIFAFHLGLLI</sequence>
<organism evidence="2 3">
    <name type="scientific">Blepharisma stoltei</name>
    <dbReference type="NCBI Taxonomy" id="1481888"/>
    <lineage>
        <taxon>Eukaryota</taxon>
        <taxon>Sar</taxon>
        <taxon>Alveolata</taxon>
        <taxon>Ciliophora</taxon>
        <taxon>Postciliodesmatophora</taxon>
        <taxon>Heterotrichea</taxon>
        <taxon>Heterotrichida</taxon>
        <taxon>Blepharismidae</taxon>
        <taxon>Blepharisma</taxon>
    </lineage>
</organism>